<sequence>MQLEESAEVGTSAMTAARAEVVVEVAAAAKSGRPTRAARKKRKAADGDDDDDGDYDNNNNNGEDDYAEGLNRGSARKGGRMTACEMCGKTFLLRGEAPERLLCGPCRRSVEKAERQKSAAAKRVSRAAAALPAAKQKRQRRRIKKTEGGLLEQDAGLPSLQDLCVRTIARHVDQVESFGDIGAQSLNRICRIICKMRVLDEATLRLFVGPERTAVTLYDCTKITPRGIAVIADSCPALETLSLEFCGRLDGEALLALGRGLPRLAHVRLDGAFLVGDDAWAGFFREAGPRLRSVKVAFAGFGPGAMRALVAHCAGLAELRVAECSDFDDDCLATLAPPLTEREEMAQEAERLERARRDRSRKGKAAEGAEGAEGAAVPAWQRLARLVSLELPRPHKPMGSATATRVVRTLGAQLRVLDLAGFRDLDDGFARALAEHGRGIEELGLAGCNEISAAAFGELFAAGRGFARVDVTRCYGLTDAVVRALVQHSAATLHTLSLNSVDDSLTVAGLLALAGLADAPGLDRPEQRMPPCAALEELDLSWVRCASDAALAQILPRCPRLARIRVYGCPAVTSFAPARPGLAYTGRESDTL</sequence>
<feature type="region of interest" description="Disordered" evidence="1">
    <location>
        <begin position="342"/>
        <end position="373"/>
    </location>
</feature>
<protein>
    <submittedName>
        <fullName evidence="2">UV-damaged DNA-binding protein rad7</fullName>
    </submittedName>
</protein>
<dbReference type="PANTHER" id="PTHR13318">
    <property type="entry name" value="PARTNER OF PAIRED, ISOFORM B-RELATED"/>
    <property type="match status" value="1"/>
</dbReference>
<dbReference type="GO" id="GO:0003677">
    <property type="term" value="F:DNA binding"/>
    <property type="evidence" value="ECO:0007669"/>
    <property type="project" value="UniProtKB-KW"/>
</dbReference>
<evidence type="ECO:0000256" key="1">
    <source>
        <dbReference type="SAM" id="MobiDB-lite"/>
    </source>
</evidence>
<evidence type="ECO:0000313" key="2">
    <source>
        <dbReference type="EMBL" id="KAJ2780928.1"/>
    </source>
</evidence>
<dbReference type="EMBL" id="JANBUL010000120">
    <property type="protein sequence ID" value="KAJ2780928.1"/>
    <property type="molecule type" value="Genomic_DNA"/>
</dbReference>
<comment type="caution">
    <text evidence="2">The sequence shown here is derived from an EMBL/GenBank/DDBJ whole genome shotgun (WGS) entry which is preliminary data.</text>
</comment>
<dbReference type="OrthoDB" id="421226at2759"/>
<feature type="compositionally biased region" description="Basic and acidic residues" evidence="1">
    <location>
        <begin position="342"/>
        <end position="356"/>
    </location>
</feature>
<name>A0A9W8HEL5_9FUNG</name>
<organism evidence="2 3">
    <name type="scientific">Coemansia javaensis</name>
    <dbReference type="NCBI Taxonomy" id="2761396"/>
    <lineage>
        <taxon>Eukaryota</taxon>
        <taxon>Fungi</taxon>
        <taxon>Fungi incertae sedis</taxon>
        <taxon>Zoopagomycota</taxon>
        <taxon>Kickxellomycotina</taxon>
        <taxon>Kickxellomycetes</taxon>
        <taxon>Kickxellales</taxon>
        <taxon>Kickxellaceae</taxon>
        <taxon>Coemansia</taxon>
    </lineage>
</organism>
<dbReference type="InterPro" id="IPR032675">
    <property type="entry name" value="LRR_dom_sf"/>
</dbReference>
<reference evidence="2" key="1">
    <citation type="submission" date="2022-07" db="EMBL/GenBank/DDBJ databases">
        <title>Phylogenomic reconstructions and comparative analyses of Kickxellomycotina fungi.</title>
        <authorList>
            <person name="Reynolds N.K."/>
            <person name="Stajich J.E."/>
            <person name="Barry K."/>
            <person name="Grigoriev I.V."/>
            <person name="Crous P."/>
            <person name="Smith M.E."/>
        </authorList>
    </citation>
    <scope>NUCLEOTIDE SEQUENCE</scope>
    <source>
        <strain evidence="2">NBRC 105414</strain>
    </source>
</reference>
<keyword evidence="2" id="KW-0238">DNA-binding</keyword>
<dbReference type="GO" id="GO:0031146">
    <property type="term" value="P:SCF-dependent proteasomal ubiquitin-dependent protein catabolic process"/>
    <property type="evidence" value="ECO:0007669"/>
    <property type="project" value="TreeGrafter"/>
</dbReference>
<dbReference type="SMART" id="SM00367">
    <property type="entry name" value="LRR_CC"/>
    <property type="match status" value="6"/>
</dbReference>
<dbReference type="Gene3D" id="3.80.10.10">
    <property type="entry name" value="Ribonuclease Inhibitor"/>
    <property type="match status" value="2"/>
</dbReference>
<keyword evidence="3" id="KW-1185">Reference proteome</keyword>
<feature type="compositionally biased region" description="Low complexity" evidence="1">
    <location>
        <begin position="125"/>
        <end position="134"/>
    </location>
</feature>
<dbReference type="Proteomes" id="UP001140217">
    <property type="component" value="Unassembled WGS sequence"/>
</dbReference>
<gene>
    <name evidence="2" type="primary">RAD7</name>
    <name evidence="2" type="ORF">H4R18_003175</name>
</gene>
<dbReference type="GO" id="GO:0019005">
    <property type="term" value="C:SCF ubiquitin ligase complex"/>
    <property type="evidence" value="ECO:0007669"/>
    <property type="project" value="TreeGrafter"/>
</dbReference>
<accession>A0A9W8HEL5</accession>
<proteinExistence type="predicted"/>
<dbReference type="AlphaFoldDB" id="A0A9W8HEL5"/>
<feature type="region of interest" description="Disordered" evidence="1">
    <location>
        <begin position="125"/>
        <end position="147"/>
    </location>
</feature>
<feature type="region of interest" description="Disordered" evidence="1">
    <location>
        <begin position="27"/>
        <end position="79"/>
    </location>
</feature>
<dbReference type="InterPro" id="IPR006553">
    <property type="entry name" value="Leu-rich_rpt_Cys-con_subtyp"/>
</dbReference>
<evidence type="ECO:0000313" key="3">
    <source>
        <dbReference type="Proteomes" id="UP001140217"/>
    </source>
</evidence>
<feature type="compositionally biased region" description="Basic residues" evidence="1">
    <location>
        <begin position="135"/>
        <end position="144"/>
    </location>
</feature>
<dbReference type="SUPFAM" id="SSF52047">
    <property type="entry name" value="RNI-like"/>
    <property type="match status" value="1"/>
</dbReference>